<dbReference type="SUPFAM" id="SSF88659">
    <property type="entry name" value="Sigma3 and sigma4 domains of RNA polymerase sigma factors"/>
    <property type="match status" value="1"/>
</dbReference>
<accession>A0A1H2CMD1</accession>
<dbReference type="InterPro" id="IPR013249">
    <property type="entry name" value="RNA_pol_sigma70_r4_t2"/>
</dbReference>
<dbReference type="STRING" id="113562.SAMN04489716_6223"/>
<feature type="region of interest" description="Disordered" evidence="5">
    <location>
        <begin position="181"/>
        <end position="214"/>
    </location>
</feature>
<dbReference type="Pfam" id="PF08281">
    <property type="entry name" value="Sigma70_r4_2"/>
    <property type="match status" value="1"/>
</dbReference>
<name>A0A1H2CMD1_9ACTN</name>
<dbReference type="CDD" id="cd06171">
    <property type="entry name" value="Sigma70_r4"/>
    <property type="match status" value="1"/>
</dbReference>
<dbReference type="InterPro" id="IPR014284">
    <property type="entry name" value="RNA_pol_sigma-70_dom"/>
</dbReference>
<dbReference type="InterPro" id="IPR036388">
    <property type="entry name" value="WH-like_DNA-bd_sf"/>
</dbReference>
<sequence>MGPPMGEEVRDVELLARAQAGEGEAFGLIFRRHVDAVYNHCFRRLGSWSGAEDAASLVFLETWRRRRDAVDSDGSLLPWLLGVANNVVRNLSRTARRYDAALFRLPQPVSEPDHADQVAARLDDERRMREVLRDLSALSRVEQDVVALVLMSGLSYAEAAVALGVPVGTVRSRLARARERLKATALGPTASRPALTSPRPDRRESEGVPDGRSE</sequence>
<feature type="compositionally biased region" description="Basic and acidic residues" evidence="5">
    <location>
        <begin position="199"/>
        <end position="214"/>
    </location>
</feature>
<dbReference type="OrthoDB" id="5518337at2"/>
<protein>
    <submittedName>
        <fullName evidence="8">RNA polymerase, sigma subunit, ECF family</fullName>
    </submittedName>
</protein>
<evidence type="ECO:0000256" key="4">
    <source>
        <dbReference type="ARBA" id="ARBA00023163"/>
    </source>
</evidence>
<dbReference type="PANTHER" id="PTHR43133">
    <property type="entry name" value="RNA POLYMERASE ECF-TYPE SIGMA FACTO"/>
    <property type="match status" value="1"/>
</dbReference>
<keyword evidence="2" id="KW-0805">Transcription regulation</keyword>
<evidence type="ECO:0000313" key="9">
    <source>
        <dbReference type="Proteomes" id="UP000198688"/>
    </source>
</evidence>
<evidence type="ECO:0000256" key="1">
    <source>
        <dbReference type="ARBA" id="ARBA00010641"/>
    </source>
</evidence>
<dbReference type="InterPro" id="IPR007627">
    <property type="entry name" value="RNA_pol_sigma70_r2"/>
</dbReference>
<dbReference type="Gene3D" id="1.10.1740.10">
    <property type="match status" value="1"/>
</dbReference>
<dbReference type="Proteomes" id="UP000198688">
    <property type="component" value="Chromosome I"/>
</dbReference>
<dbReference type="NCBIfam" id="TIGR02937">
    <property type="entry name" value="sigma70-ECF"/>
    <property type="match status" value="1"/>
</dbReference>
<feature type="domain" description="RNA polymerase sigma factor 70 region 4 type 2" evidence="7">
    <location>
        <begin position="131"/>
        <end position="181"/>
    </location>
</feature>
<dbReference type="Pfam" id="PF04542">
    <property type="entry name" value="Sigma70_r2"/>
    <property type="match status" value="1"/>
</dbReference>
<gene>
    <name evidence="8" type="ORF">SAMN04489716_6223</name>
</gene>
<comment type="similarity">
    <text evidence="1">Belongs to the sigma-70 factor family. ECF subfamily.</text>
</comment>
<dbReference type="InterPro" id="IPR039425">
    <property type="entry name" value="RNA_pol_sigma-70-like"/>
</dbReference>
<dbReference type="EMBL" id="LT629758">
    <property type="protein sequence ID" value="SDT71668.1"/>
    <property type="molecule type" value="Genomic_DNA"/>
</dbReference>
<dbReference type="SUPFAM" id="SSF88946">
    <property type="entry name" value="Sigma2 domain of RNA polymerase sigma factors"/>
    <property type="match status" value="1"/>
</dbReference>
<dbReference type="GO" id="GO:0006352">
    <property type="term" value="P:DNA-templated transcription initiation"/>
    <property type="evidence" value="ECO:0007669"/>
    <property type="project" value="InterPro"/>
</dbReference>
<feature type="domain" description="RNA polymerase sigma-70 region 2" evidence="6">
    <location>
        <begin position="29"/>
        <end position="97"/>
    </location>
</feature>
<keyword evidence="3" id="KW-0731">Sigma factor</keyword>
<evidence type="ECO:0000259" key="6">
    <source>
        <dbReference type="Pfam" id="PF04542"/>
    </source>
</evidence>
<evidence type="ECO:0000256" key="2">
    <source>
        <dbReference type="ARBA" id="ARBA00023015"/>
    </source>
</evidence>
<dbReference type="InterPro" id="IPR013324">
    <property type="entry name" value="RNA_pol_sigma_r3/r4-like"/>
</dbReference>
<proteinExistence type="inferred from homology"/>
<evidence type="ECO:0000256" key="5">
    <source>
        <dbReference type="SAM" id="MobiDB-lite"/>
    </source>
</evidence>
<reference evidence="8 9" key="1">
    <citation type="submission" date="2016-10" db="EMBL/GenBank/DDBJ databases">
        <authorList>
            <person name="de Groot N.N."/>
        </authorList>
    </citation>
    <scope>NUCLEOTIDE SEQUENCE [LARGE SCALE GENOMIC DNA]</scope>
    <source>
        <strain evidence="8 9">DSM 43941</strain>
    </source>
</reference>
<dbReference type="GO" id="GO:0003677">
    <property type="term" value="F:DNA binding"/>
    <property type="evidence" value="ECO:0007669"/>
    <property type="project" value="InterPro"/>
</dbReference>
<dbReference type="PANTHER" id="PTHR43133:SF25">
    <property type="entry name" value="RNA POLYMERASE SIGMA FACTOR RFAY-RELATED"/>
    <property type="match status" value="1"/>
</dbReference>
<keyword evidence="9" id="KW-1185">Reference proteome</keyword>
<dbReference type="GO" id="GO:0016987">
    <property type="term" value="F:sigma factor activity"/>
    <property type="evidence" value="ECO:0007669"/>
    <property type="project" value="UniProtKB-KW"/>
</dbReference>
<evidence type="ECO:0000256" key="3">
    <source>
        <dbReference type="ARBA" id="ARBA00023082"/>
    </source>
</evidence>
<evidence type="ECO:0000313" key="8">
    <source>
        <dbReference type="EMBL" id="SDT71668.1"/>
    </source>
</evidence>
<dbReference type="Gene3D" id="1.10.10.10">
    <property type="entry name" value="Winged helix-like DNA-binding domain superfamily/Winged helix DNA-binding domain"/>
    <property type="match status" value="1"/>
</dbReference>
<dbReference type="InterPro" id="IPR013325">
    <property type="entry name" value="RNA_pol_sigma_r2"/>
</dbReference>
<organism evidence="8 9">
    <name type="scientific">Actinoplanes derwentensis</name>
    <dbReference type="NCBI Taxonomy" id="113562"/>
    <lineage>
        <taxon>Bacteria</taxon>
        <taxon>Bacillati</taxon>
        <taxon>Actinomycetota</taxon>
        <taxon>Actinomycetes</taxon>
        <taxon>Micromonosporales</taxon>
        <taxon>Micromonosporaceae</taxon>
        <taxon>Actinoplanes</taxon>
    </lineage>
</organism>
<dbReference type="AlphaFoldDB" id="A0A1H2CMD1"/>
<evidence type="ECO:0000259" key="7">
    <source>
        <dbReference type="Pfam" id="PF08281"/>
    </source>
</evidence>
<keyword evidence="4" id="KW-0804">Transcription</keyword>